<accession>A0A7T0LKG5</accession>
<dbReference type="Proteomes" id="UP000594637">
    <property type="component" value="Chromosome"/>
</dbReference>
<dbReference type="RefSeq" id="WP_188232614.1">
    <property type="nucleotide sequence ID" value="NZ_CP063989.1"/>
</dbReference>
<gene>
    <name evidence="1" type="ORF">ID810_12120</name>
</gene>
<keyword evidence="2" id="KW-1185">Reference proteome</keyword>
<sequence>MNILERTGLLSWLSDGDRDAGLVGARNGGGAGKEAATGCRILTSTRCLTEGVDVPALDAMVNKIDLNHSKPDKIAIIDPFASAGANGGEGGASPPSVVQGAFDLDSLGQWKEAIYARLVQKVGSRQYREQWAKDVARIAERHRMRLAERVADPRVTEELEGF</sequence>
<protein>
    <submittedName>
        <fullName evidence="1">Uncharacterized protein</fullName>
    </submittedName>
</protein>
<dbReference type="KEGG" id="arep:ID810_12120"/>
<dbReference type="AlphaFoldDB" id="A0A7T0LKG5"/>
<name>A0A7T0LKG5_9ACTO</name>
<reference evidence="1 2" key="1">
    <citation type="submission" date="2020-11" db="EMBL/GenBank/DDBJ databases">
        <title>Actinomyces sp. ZJ750.</title>
        <authorList>
            <person name="Zhou J."/>
        </authorList>
    </citation>
    <scope>NUCLEOTIDE SEQUENCE [LARGE SCALE GENOMIC DNA]</scope>
    <source>
        <strain evidence="1 2">ZJ750</strain>
    </source>
</reference>
<evidence type="ECO:0000313" key="1">
    <source>
        <dbReference type="EMBL" id="QPL05416.1"/>
    </source>
</evidence>
<evidence type="ECO:0000313" key="2">
    <source>
        <dbReference type="Proteomes" id="UP000594637"/>
    </source>
</evidence>
<organism evidence="1 2">
    <name type="scientific">Actinomyces respiraculi</name>
    <dbReference type="NCBI Taxonomy" id="2744574"/>
    <lineage>
        <taxon>Bacteria</taxon>
        <taxon>Bacillati</taxon>
        <taxon>Actinomycetota</taxon>
        <taxon>Actinomycetes</taxon>
        <taxon>Actinomycetales</taxon>
        <taxon>Actinomycetaceae</taxon>
        <taxon>Actinomyces</taxon>
    </lineage>
</organism>
<proteinExistence type="predicted"/>
<dbReference type="EMBL" id="CP063989">
    <property type="protein sequence ID" value="QPL05416.1"/>
    <property type="molecule type" value="Genomic_DNA"/>
</dbReference>